<evidence type="ECO:0000256" key="1">
    <source>
        <dbReference type="ARBA" id="ARBA00022980"/>
    </source>
</evidence>
<comment type="caution">
    <text evidence="5">The sequence shown here is derived from an EMBL/GenBank/DDBJ whole genome shotgun (WGS) entry which is preliminary data.</text>
</comment>
<evidence type="ECO:0000256" key="4">
    <source>
        <dbReference type="SAM" id="MobiDB-lite"/>
    </source>
</evidence>
<evidence type="ECO:0000256" key="3">
    <source>
        <dbReference type="HAMAP-Rule" id="MF_00385"/>
    </source>
</evidence>
<gene>
    <name evidence="3 5" type="primary">rpsP</name>
    <name evidence="5" type="ORF">COV33_01285</name>
</gene>
<dbReference type="InterPro" id="IPR000307">
    <property type="entry name" value="Ribosomal_bS16"/>
</dbReference>
<sequence>MLMIRLQRVGRKHEPVFRLVLTDSKNGPKSGKFLEILGSYDTRRKDDAIFKLEKIKHWISKGAKLSDTVHNFLVDKKFIDGKKINVLSKKTPIIKEKDEVATKEPKAEATEAEIVKESAPTPTESEPIQPEKIIEETPEEVVDEKTD</sequence>
<reference evidence="5 6" key="1">
    <citation type="submission" date="2017-09" db="EMBL/GenBank/DDBJ databases">
        <title>Depth-based differentiation of microbial function through sediment-hosted aquifers and enrichment of novel symbionts in the deep terrestrial subsurface.</title>
        <authorList>
            <person name="Probst A.J."/>
            <person name="Ladd B."/>
            <person name="Jarett J.K."/>
            <person name="Geller-Mcgrath D.E."/>
            <person name="Sieber C.M."/>
            <person name="Emerson J.B."/>
            <person name="Anantharaman K."/>
            <person name="Thomas B.C."/>
            <person name="Malmstrom R."/>
            <person name="Stieglmeier M."/>
            <person name="Klingl A."/>
            <person name="Woyke T."/>
            <person name="Ryan C.M."/>
            <person name="Banfield J.F."/>
        </authorList>
    </citation>
    <scope>NUCLEOTIDE SEQUENCE [LARGE SCALE GENOMIC DNA]</scope>
    <source>
        <strain evidence="5">CG10_big_fil_rev_8_21_14_0_10_34_34</strain>
    </source>
</reference>
<dbReference type="PANTHER" id="PTHR12919:SF20">
    <property type="entry name" value="SMALL RIBOSOMAL SUBUNIT PROTEIN BS16M"/>
    <property type="match status" value="1"/>
</dbReference>
<proteinExistence type="inferred from homology"/>
<comment type="similarity">
    <text evidence="3">Belongs to the bacterial ribosomal protein bS16 family.</text>
</comment>
<dbReference type="Gene3D" id="3.30.1320.10">
    <property type="match status" value="1"/>
</dbReference>
<dbReference type="PANTHER" id="PTHR12919">
    <property type="entry name" value="30S RIBOSOMAL PROTEIN S16"/>
    <property type="match status" value="1"/>
</dbReference>
<organism evidence="5 6">
    <name type="scientific">Candidatus Zambryskibacteria bacterium CG10_big_fil_rev_8_21_14_0_10_34_34</name>
    <dbReference type="NCBI Taxonomy" id="1975114"/>
    <lineage>
        <taxon>Bacteria</taxon>
        <taxon>Candidatus Zambryskiibacteriota</taxon>
    </lineage>
</organism>
<dbReference type="AlphaFoldDB" id="A0A2H0R0X0"/>
<feature type="compositionally biased region" description="Basic and acidic residues" evidence="4">
    <location>
        <begin position="98"/>
        <end position="116"/>
    </location>
</feature>
<dbReference type="GO" id="GO:0003735">
    <property type="term" value="F:structural constituent of ribosome"/>
    <property type="evidence" value="ECO:0007669"/>
    <property type="project" value="InterPro"/>
</dbReference>
<keyword evidence="2 3" id="KW-0687">Ribonucleoprotein</keyword>
<dbReference type="NCBIfam" id="TIGR00002">
    <property type="entry name" value="S16"/>
    <property type="match status" value="1"/>
</dbReference>
<name>A0A2H0R0X0_9BACT</name>
<dbReference type="Pfam" id="PF00886">
    <property type="entry name" value="Ribosomal_S16"/>
    <property type="match status" value="1"/>
</dbReference>
<accession>A0A2H0R0X0</accession>
<dbReference type="InterPro" id="IPR023803">
    <property type="entry name" value="Ribosomal_bS16_dom_sf"/>
</dbReference>
<protein>
    <recommendedName>
        <fullName evidence="3">Small ribosomal subunit protein bS16</fullName>
    </recommendedName>
</protein>
<evidence type="ECO:0000313" key="6">
    <source>
        <dbReference type="Proteomes" id="UP000230828"/>
    </source>
</evidence>
<feature type="compositionally biased region" description="Acidic residues" evidence="4">
    <location>
        <begin position="136"/>
        <end position="147"/>
    </location>
</feature>
<dbReference type="GO" id="GO:0006412">
    <property type="term" value="P:translation"/>
    <property type="evidence" value="ECO:0007669"/>
    <property type="project" value="UniProtKB-UniRule"/>
</dbReference>
<dbReference type="GO" id="GO:0015935">
    <property type="term" value="C:small ribosomal subunit"/>
    <property type="evidence" value="ECO:0007669"/>
    <property type="project" value="TreeGrafter"/>
</dbReference>
<dbReference type="EMBL" id="PCXM01000023">
    <property type="protein sequence ID" value="PIR40159.1"/>
    <property type="molecule type" value="Genomic_DNA"/>
</dbReference>
<dbReference type="SUPFAM" id="SSF54565">
    <property type="entry name" value="Ribosomal protein S16"/>
    <property type="match status" value="1"/>
</dbReference>
<dbReference type="HAMAP" id="MF_00385">
    <property type="entry name" value="Ribosomal_bS16"/>
    <property type="match status" value="1"/>
</dbReference>
<feature type="region of interest" description="Disordered" evidence="4">
    <location>
        <begin position="98"/>
        <end position="147"/>
    </location>
</feature>
<dbReference type="GO" id="GO:0005737">
    <property type="term" value="C:cytoplasm"/>
    <property type="evidence" value="ECO:0007669"/>
    <property type="project" value="UniProtKB-ARBA"/>
</dbReference>
<dbReference type="Proteomes" id="UP000230828">
    <property type="component" value="Unassembled WGS sequence"/>
</dbReference>
<evidence type="ECO:0000256" key="2">
    <source>
        <dbReference type="ARBA" id="ARBA00023274"/>
    </source>
</evidence>
<keyword evidence="1 3" id="KW-0689">Ribosomal protein</keyword>
<evidence type="ECO:0000313" key="5">
    <source>
        <dbReference type="EMBL" id="PIR40159.1"/>
    </source>
</evidence>